<comment type="caution">
    <text evidence="2">The sequence shown here is derived from an EMBL/GenBank/DDBJ whole genome shotgun (WGS) entry which is preliminary data.</text>
</comment>
<dbReference type="AlphaFoldDB" id="A0A2K3KUB3"/>
<name>A0A2K3KUB3_TRIPR</name>
<proteinExistence type="predicted"/>
<protein>
    <submittedName>
        <fullName evidence="2">Uncharacterized protein</fullName>
    </submittedName>
</protein>
<feature type="non-terminal residue" evidence="2">
    <location>
        <position position="38"/>
    </location>
</feature>
<feature type="region of interest" description="Disordered" evidence="1">
    <location>
        <begin position="1"/>
        <end position="38"/>
    </location>
</feature>
<reference evidence="2 3" key="1">
    <citation type="journal article" date="2014" name="Am. J. Bot.">
        <title>Genome assembly and annotation for red clover (Trifolium pratense; Fabaceae).</title>
        <authorList>
            <person name="Istvanek J."/>
            <person name="Jaros M."/>
            <person name="Krenek A."/>
            <person name="Repkova J."/>
        </authorList>
    </citation>
    <scope>NUCLEOTIDE SEQUENCE [LARGE SCALE GENOMIC DNA]</scope>
    <source>
        <strain evidence="3">cv. Tatra</strain>
        <tissue evidence="2">Young leaves</tissue>
    </source>
</reference>
<gene>
    <name evidence="2" type="ORF">L195_g064628</name>
</gene>
<accession>A0A2K3KUB3</accession>
<evidence type="ECO:0000313" key="2">
    <source>
        <dbReference type="EMBL" id="PNX69865.1"/>
    </source>
</evidence>
<evidence type="ECO:0000256" key="1">
    <source>
        <dbReference type="SAM" id="MobiDB-lite"/>
    </source>
</evidence>
<sequence>MSTSNSADTATTERGNSAESSSSTAGLMACKWEKPTQG</sequence>
<evidence type="ECO:0000313" key="3">
    <source>
        <dbReference type="Proteomes" id="UP000236291"/>
    </source>
</evidence>
<reference evidence="2 3" key="2">
    <citation type="journal article" date="2017" name="Front. Plant Sci.">
        <title>Gene Classification and Mining of Molecular Markers Useful in Red Clover (Trifolium pratense) Breeding.</title>
        <authorList>
            <person name="Istvanek J."/>
            <person name="Dluhosova J."/>
            <person name="Dluhos P."/>
            <person name="Patkova L."/>
            <person name="Nedelnik J."/>
            <person name="Repkova J."/>
        </authorList>
    </citation>
    <scope>NUCLEOTIDE SEQUENCE [LARGE SCALE GENOMIC DNA]</scope>
    <source>
        <strain evidence="3">cv. Tatra</strain>
        <tissue evidence="2">Young leaves</tissue>
    </source>
</reference>
<dbReference type="Proteomes" id="UP000236291">
    <property type="component" value="Unassembled WGS sequence"/>
</dbReference>
<dbReference type="EMBL" id="ASHM01259391">
    <property type="protein sequence ID" value="PNX69865.1"/>
    <property type="molecule type" value="Genomic_DNA"/>
</dbReference>
<feature type="compositionally biased region" description="Polar residues" evidence="1">
    <location>
        <begin position="1"/>
        <end position="25"/>
    </location>
</feature>
<organism evidence="2 3">
    <name type="scientific">Trifolium pratense</name>
    <name type="common">Red clover</name>
    <dbReference type="NCBI Taxonomy" id="57577"/>
    <lineage>
        <taxon>Eukaryota</taxon>
        <taxon>Viridiplantae</taxon>
        <taxon>Streptophyta</taxon>
        <taxon>Embryophyta</taxon>
        <taxon>Tracheophyta</taxon>
        <taxon>Spermatophyta</taxon>
        <taxon>Magnoliopsida</taxon>
        <taxon>eudicotyledons</taxon>
        <taxon>Gunneridae</taxon>
        <taxon>Pentapetalae</taxon>
        <taxon>rosids</taxon>
        <taxon>fabids</taxon>
        <taxon>Fabales</taxon>
        <taxon>Fabaceae</taxon>
        <taxon>Papilionoideae</taxon>
        <taxon>50 kb inversion clade</taxon>
        <taxon>NPAAA clade</taxon>
        <taxon>Hologalegina</taxon>
        <taxon>IRL clade</taxon>
        <taxon>Trifolieae</taxon>
        <taxon>Trifolium</taxon>
    </lineage>
</organism>